<dbReference type="InterPro" id="IPR044925">
    <property type="entry name" value="His-Me_finger_sf"/>
</dbReference>
<dbReference type="Gene3D" id="3.40.570.10">
    <property type="entry name" value="Extracellular Endonuclease, subunit A"/>
    <property type="match status" value="1"/>
</dbReference>
<dbReference type="GO" id="GO:0016787">
    <property type="term" value="F:hydrolase activity"/>
    <property type="evidence" value="ECO:0007669"/>
    <property type="project" value="InterPro"/>
</dbReference>
<dbReference type="Pfam" id="PF01223">
    <property type="entry name" value="Endonuclease_NS"/>
    <property type="match status" value="1"/>
</dbReference>
<dbReference type="InterPro" id="IPR001604">
    <property type="entry name" value="Endo_G_ENPP1-like_dom"/>
</dbReference>
<organism evidence="2 3">
    <name type="scientific">Glutamicibacter arilaitensis</name>
    <dbReference type="NCBI Taxonomy" id="256701"/>
    <lineage>
        <taxon>Bacteria</taxon>
        <taxon>Bacillati</taxon>
        <taxon>Actinomycetota</taxon>
        <taxon>Actinomycetes</taxon>
        <taxon>Micrococcales</taxon>
        <taxon>Micrococcaceae</taxon>
        <taxon>Glutamicibacter</taxon>
    </lineage>
</organism>
<dbReference type="EMBL" id="PNQX01000001">
    <property type="protein sequence ID" value="PMQ21872.1"/>
    <property type="molecule type" value="Genomic_DNA"/>
</dbReference>
<accession>A0A2N7S6V3</accession>
<reference evidence="2 3" key="1">
    <citation type="journal article" date="2017" name="Elife">
        <title>Extensive horizontal gene transfer in cheese-associated bacteria.</title>
        <authorList>
            <person name="Bonham K.S."/>
            <person name="Wolfe B.E."/>
            <person name="Dutton R.J."/>
        </authorList>
    </citation>
    <scope>NUCLEOTIDE SEQUENCE [LARGE SCALE GENOMIC DNA]</scope>
    <source>
        <strain evidence="2 3">JB182</strain>
    </source>
</reference>
<comment type="caution">
    <text evidence="2">The sequence shown here is derived from an EMBL/GenBank/DDBJ whole genome shotgun (WGS) entry which is preliminary data.</text>
</comment>
<evidence type="ECO:0000313" key="3">
    <source>
        <dbReference type="Proteomes" id="UP000235739"/>
    </source>
</evidence>
<gene>
    <name evidence="2" type="ORF">CIK84_10250</name>
</gene>
<dbReference type="GO" id="GO:0003676">
    <property type="term" value="F:nucleic acid binding"/>
    <property type="evidence" value="ECO:0007669"/>
    <property type="project" value="InterPro"/>
</dbReference>
<evidence type="ECO:0000313" key="2">
    <source>
        <dbReference type="EMBL" id="PMQ21872.1"/>
    </source>
</evidence>
<dbReference type="Proteomes" id="UP000235739">
    <property type="component" value="Unassembled WGS sequence"/>
</dbReference>
<evidence type="ECO:0000259" key="1">
    <source>
        <dbReference type="Pfam" id="PF01223"/>
    </source>
</evidence>
<dbReference type="RefSeq" id="WP_102598290.1">
    <property type="nucleotide sequence ID" value="NZ_JBQQOF010000015.1"/>
</dbReference>
<name>A0A2N7S6V3_9MICC</name>
<dbReference type="InterPro" id="IPR044929">
    <property type="entry name" value="DNA/RNA_non-sp_Endonuclease_sf"/>
</dbReference>
<protein>
    <recommendedName>
        <fullName evidence="1">DNA/RNA non-specific endonuclease/pyrophosphatase/phosphodiesterase domain-containing protein</fullName>
    </recommendedName>
</protein>
<dbReference type="SUPFAM" id="SSF54060">
    <property type="entry name" value="His-Me finger endonucleases"/>
    <property type="match status" value="1"/>
</dbReference>
<sequence>MDPRVPSEYQAGSYLYANNRLDGGLLARRADFTRELRSEAHQASKDSFYFTNITPQLDEFNQSGQGGILGRLENAFYEAVHLDVLRCRLSGPIPATSASHR</sequence>
<feature type="domain" description="DNA/RNA non-specific endonuclease/pyrophosphatase/phosphodiesterase" evidence="1">
    <location>
        <begin position="2"/>
        <end position="78"/>
    </location>
</feature>
<proteinExistence type="predicted"/>
<dbReference type="AlphaFoldDB" id="A0A2N7S6V3"/>
<dbReference type="GO" id="GO:0046872">
    <property type="term" value="F:metal ion binding"/>
    <property type="evidence" value="ECO:0007669"/>
    <property type="project" value="InterPro"/>
</dbReference>